<dbReference type="GO" id="GO:0140114">
    <property type="term" value="P:cellular detoxification of fluoride"/>
    <property type="evidence" value="ECO:0007669"/>
    <property type="project" value="UniProtKB-UniRule"/>
</dbReference>
<name>A0A9Q6MW34_9STAP</name>
<keyword evidence="5 14" id="KW-0479">Metal-binding</keyword>
<keyword evidence="6 14" id="KW-1133">Transmembrane helix</keyword>
<comment type="activity regulation">
    <text evidence="14">Na(+) is not transported, but it plays an essential structural role and its presence is essential for fluoride channel function.</text>
</comment>
<keyword evidence="3 14" id="KW-1003">Cell membrane</keyword>
<evidence type="ECO:0000256" key="6">
    <source>
        <dbReference type="ARBA" id="ARBA00022989"/>
    </source>
</evidence>
<evidence type="ECO:0000313" key="15">
    <source>
        <dbReference type="EMBL" id="PTI77202.1"/>
    </source>
</evidence>
<dbReference type="PANTHER" id="PTHR28259">
    <property type="entry name" value="FLUORIDE EXPORT PROTEIN 1-RELATED"/>
    <property type="match status" value="1"/>
</dbReference>
<keyword evidence="8 14" id="KW-0406">Ion transport</keyword>
<evidence type="ECO:0000256" key="4">
    <source>
        <dbReference type="ARBA" id="ARBA00022692"/>
    </source>
</evidence>
<feature type="binding site" evidence="14">
    <location>
        <position position="71"/>
    </location>
    <ligand>
        <name>Na(+)</name>
        <dbReference type="ChEBI" id="CHEBI:29101"/>
        <note>structural</note>
    </ligand>
</feature>
<feature type="transmembrane region" description="Helical" evidence="14">
    <location>
        <begin position="60"/>
        <end position="84"/>
    </location>
</feature>
<sequence>MTQLLLIMLGGGIGAVIRGFITNLCTQRFNSAFPIATPIVNISGSFLIGLIMGMMLNVDWIQSFVVIGILGGLTTFSTLSSELVKLLIDDKKIISFIIYSIIQYGVSFLACFVGYTLF</sequence>
<feature type="transmembrane region" description="Helical" evidence="14">
    <location>
        <begin position="32"/>
        <end position="54"/>
    </location>
</feature>
<comment type="catalytic activity">
    <reaction evidence="12">
        <text>fluoride(in) = fluoride(out)</text>
        <dbReference type="Rhea" id="RHEA:76159"/>
        <dbReference type="ChEBI" id="CHEBI:17051"/>
    </reaction>
    <physiologicalReaction direction="left-to-right" evidence="12">
        <dbReference type="Rhea" id="RHEA:76160"/>
    </physiologicalReaction>
</comment>
<dbReference type="GO" id="GO:0005886">
    <property type="term" value="C:plasma membrane"/>
    <property type="evidence" value="ECO:0007669"/>
    <property type="project" value="UniProtKB-SubCell"/>
</dbReference>
<gene>
    <name evidence="14" type="primary">fluC</name>
    <name evidence="14" type="synonym">crcB</name>
    <name evidence="15" type="ORF">BU058_01695</name>
</gene>
<dbReference type="AlphaFoldDB" id="A0A9Q6MW34"/>
<organism evidence="15 16">
    <name type="scientific">Staphylococcus succinus</name>
    <dbReference type="NCBI Taxonomy" id="61015"/>
    <lineage>
        <taxon>Bacteria</taxon>
        <taxon>Bacillati</taxon>
        <taxon>Bacillota</taxon>
        <taxon>Bacilli</taxon>
        <taxon>Bacillales</taxon>
        <taxon>Staphylococcaceae</taxon>
        <taxon>Staphylococcus</taxon>
    </lineage>
</organism>
<comment type="function">
    <text evidence="13 14">Fluoride-specific ion channel. Important for reducing fluoride concentration in the cell, thus reducing its toxicity.</text>
</comment>
<dbReference type="HAMAP" id="MF_00454">
    <property type="entry name" value="FluC"/>
    <property type="match status" value="1"/>
</dbReference>
<keyword evidence="9 14" id="KW-0472">Membrane</keyword>
<dbReference type="GO" id="GO:0062054">
    <property type="term" value="F:fluoride channel activity"/>
    <property type="evidence" value="ECO:0007669"/>
    <property type="project" value="UniProtKB-UniRule"/>
</dbReference>
<evidence type="ECO:0000256" key="13">
    <source>
        <dbReference type="ARBA" id="ARBA00049940"/>
    </source>
</evidence>
<keyword evidence="2 14" id="KW-0813">Transport</keyword>
<evidence type="ECO:0000256" key="11">
    <source>
        <dbReference type="ARBA" id="ARBA00035120"/>
    </source>
</evidence>
<evidence type="ECO:0000256" key="2">
    <source>
        <dbReference type="ARBA" id="ARBA00022448"/>
    </source>
</evidence>
<evidence type="ECO:0000256" key="10">
    <source>
        <dbReference type="ARBA" id="ARBA00023303"/>
    </source>
</evidence>
<evidence type="ECO:0000256" key="1">
    <source>
        <dbReference type="ARBA" id="ARBA00004651"/>
    </source>
</evidence>
<evidence type="ECO:0000256" key="14">
    <source>
        <dbReference type="HAMAP-Rule" id="MF_00454"/>
    </source>
</evidence>
<keyword evidence="10 14" id="KW-0407">Ion channel</keyword>
<dbReference type="PANTHER" id="PTHR28259:SF16">
    <property type="entry name" value="FLUORIDE-SPECIFIC ION CHANNEL FLUC 2"/>
    <property type="match status" value="1"/>
</dbReference>
<evidence type="ECO:0000256" key="9">
    <source>
        <dbReference type="ARBA" id="ARBA00023136"/>
    </source>
</evidence>
<dbReference type="EMBL" id="PZFQ01000004">
    <property type="protein sequence ID" value="PTI77202.1"/>
    <property type="molecule type" value="Genomic_DNA"/>
</dbReference>
<comment type="caution">
    <text evidence="15">The sequence shown here is derived from an EMBL/GenBank/DDBJ whole genome shotgun (WGS) entry which is preliminary data.</text>
</comment>
<protein>
    <recommendedName>
        <fullName evidence="14">Fluoride-specific ion channel FluC</fullName>
    </recommendedName>
</protein>
<keyword evidence="4 14" id="KW-0812">Transmembrane</keyword>
<comment type="subcellular location">
    <subcellularLocation>
        <location evidence="1 14">Cell membrane</location>
        <topology evidence="1 14">Multi-pass membrane protein</topology>
    </subcellularLocation>
</comment>
<feature type="transmembrane region" description="Helical" evidence="14">
    <location>
        <begin position="96"/>
        <end position="117"/>
    </location>
</feature>
<comment type="similarity">
    <text evidence="11 14">Belongs to the fluoride channel Fluc/FEX (TC 1.A.43) family.</text>
</comment>
<dbReference type="RefSeq" id="WP_073504169.1">
    <property type="nucleotide sequence ID" value="NZ_CP018199.1"/>
</dbReference>
<evidence type="ECO:0000256" key="8">
    <source>
        <dbReference type="ARBA" id="ARBA00023065"/>
    </source>
</evidence>
<dbReference type="Proteomes" id="UP000241960">
    <property type="component" value="Unassembled WGS sequence"/>
</dbReference>
<proteinExistence type="inferred from homology"/>
<accession>A0A9Q6MW34</accession>
<evidence type="ECO:0000313" key="16">
    <source>
        <dbReference type="Proteomes" id="UP000241960"/>
    </source>
</evidence>
<evidence type="ECO:0000256" key="3">
    <source>
        <dbReference type="ARBA" id="ARBA00022475"/>
    </source>
</evidence>
<dbReference type="InterPro" id="IPR003691">
    <property type="entry name" value="FluC"/>
</dbReference>
<feature type="transmembrane region" description="Helical" evidence="14">
    <location>
        <begin position="6"/>
        <end position="25"/>
    </location>
</feature>
<evidence type="ECO:0000256" key="7">
    <source>
        <dbReference type="ARBA" id="ARBA00023053"/>
    </source>
</evidence>
<evidence type="ECO:0000256" key="5">
    <source>
        <dbReference type="ARBA" id="ARBA00022723"/>
    </source>
</evidence>
<keyword evidence="7 14" id="KW-0915">Sodium</keyword>
<feature type="binding site" evidence="14">
    <location>
        <position position="74"/>
    </location>
    <ligand>
        <name>Na(+)</name>
        <dbReference type="ChEBI" id="CHEBI:29101"/>
        <note>structural</note>
    </ligand>
</feature>
<evidence type="ECO:0000256" key="12">
    <source>
        <dbReference type="ARBA" id="ARBA00035585"/>
    </source>
</evidence>
<reference evidence="15 16" key="1">
    <citation type="journal article" date="2016" name="Front. Microbiol.">
        <title>Comprehensive Phylogenetic Analysis of Bovine Non-aureus Staphylococci Species Based on Whole-Genome Sequencing.</title>
        <authorList>
            <person name="Naushad S."/>
            <person name="Barkema H.W."/>
            <person name="Luby C."/>
            <person name="Condas L.A."/>
            <person name="Nobrega D.B."/>
            <person name="Carson D.A."/>
            <person name="De Buck J."/>
        </authorList>
    </citation>
    <scope>NUCLEOTIDE SEQUENCE [LARGE SCALE GENOMIC DNA]</scope>
    <source>
        <strain evidence="15 16">SNUC 1231</strain>
    </source>
</reference>
<dbReference type="Pfam" id="PF02537">
    <property type="entry name" value="CRCB"/>
    <property type="match status" value="1"/>
</dbReference>
<dbReference type="GO" id="GO:0046872">
    <property type="term" value="F:metal ion binding"/>
    <property type="evidence" value="ECO:0007669"/>
    <property type="project" value="UniProtKB-KW"/>
</dbReference>